<name>A0A0H5Q871_9ZZZZ</name>
<evidence type="ECO:0000313" key="1">
    <source>
        <dbReference type="EMBL" id="CRY97599.1"/>
    </source>
</evidence>
<reference evidence="1" key="1">
    <citation type="submission" date="2015-06" db="EMBL/GenBank/DDBJ databases">
        <authorList>
            <person name="Joergensen T."/>
        </authorList>
    </citation>
    <scope>NUCLEOTIDE SEQUENCE</scope>
    <source>
        <plasmid evidence="1">pRGFK1658</plasmid>
    </source>
</reference>
<accession>A0A0H5Q871</accession>
<keyword evidence="1" id="KW-0614">Plasmid</keyword>
<sequence length="135" mass="15018">MSFISQSENSKLSSRRGDGAQVVITQSYKPSTKSQELSLRVSSELLKNIGMKIGDNADVLHDPDTGEWMIKKSDNGFKVTGKSDAPTGLIRYTLKKGHMKFTEDKGHLPIKKISDDDSIRFHGDYVIFTLAQRGN</sequence>
<reference evidence="1" key="2">
    <citation type="submission" date="2015-07" db="EMBL/GenBank/DDBJ databases">
        <title>Plasmids, circular viruses and viroids from rat gut.</title>
        <authorList>
            <person name="Jorgensen T.J."/>
            <person name="Hansen M.A."/>
            <person name="Xu Z."/>
            <person name="Tabak M.A."/>
            <person name="Sorensen S.J."/>
            <person name="Hansen L.H."/>
        </authorList>
    </citation>
    <scope>NUCLEOTIDE SEQUENCE</scope>
    <source>
        <plasmid evidence="1">pRGFK1658</plasmid>
    </source>
</reference>
<protein>
    <submittedName>
        <fullName evidence="1">Uncharacterized protein</fullName>
    </submittedName>
</protein>
<geneLocation type="plasmid" evidence="1">
    <name>pRGFK1658</name>
</geneLocation>
<dbReference type="EMBL" id="LN854163">
    <property type="protein sequence ID" value="CRY97599.1"/>
    <property type="molecule type" value="Genomic_DNA"/>
</dbReference>
<organism evidence="1">
    <name type="scientific">uncultured prokaryote</name>
    <dbReference type="NCBI Taxonomy" id="198431"/>
    <lineage>
        <taxon>unclassified sequences</taxon>
        <taxon>environmental samples</taxon>
    </lineage>
</organism>
<dbReference type="AlphaFoldDB" id="A0A0H5Q871"/>
<proteinExistence type="predicted"/>